<gene>
    <name evidence="1" type="ORF">FXF69_38340</name>
</gene>
<evidence type="ECO:0000313" key="2">
    <source>
        <dbReference type="Proteomes" id="UP000323380"/>
    </source>
</evidence>
<comment type="caution">
    <text evidence="1">The sequence shown here is derived from an EMBL/GenBank/DDBJ whole genome shotgun (WGS) entry which is preliminary data.</text>
</comment>
<protein>
    <submittedName>
        <fullName evidence="1">Uncharacterized protein</fullName>
    </submittedName>
</protein>
<keyword evidence="2" id="KW-1185">Reference proteome</keyword>
<dbReference type="STRING" id="1220554.GCA_001552135_06385"/>
<dbReference type="Proteomes" id="UP000323380">
    <property type="component" value="Unassembled WGS sequence"/>
</dbReference>
<accession>A0A5D0N8Y2</accession>
<proteinExistence type="predicted"/>
<reference evidence="1 2" key="1">
    <citation type="submission" date="2019-08" db="EMBL/GenBank/DDBJ databases">
        <title>Actinomadura sp. nov. CYP1-5 isolated from mountain soil.</title>
        <authorList>
            <person name="Songsumanus A."/>
            <person name="Kuncharoen N."/>
            <person name="Kudo T."/>
            <person name="Yuki M."/>
            <person name="Igarashi Y."/>
            <person name="Tanasupawat S."/>
        </authorList>
    </citation>
    <scope>NUCLEOTIDE SEQUENCE [LARGE SCALE GENOMIC DNA]</scope>
    <source>
        <strain evidence="1 2">JCM 14158</strain>
    </source>
</reference>
<dbReference type="AlphaFoldDB" id="A0A5D0N8Y2"/>
<name>A0A5D0N8Y2_9ACTN</name>
<sequence length="149" mass="16710">MFAVERDYSRTVLQAVSPEGEPVFIIERPDSSAEGSVAPILYAADGRRIGRIDSDPLLDGRGMDRWRIMQDRWRLRDADGAIHCNAEQRVYRGLFKAPSDSKKVDYADSAGMRIAHFNGRWLHVEFPLPDPLQLLVVASPIAFDLLDGA</sequence>
<organism evidence="1 2">
    <name type="scientific">Actinomadura chibensis</name>
    <dbReference type="NCBI Taxonomy" id="392828"/>
    <lineage>
        <taxon>Bacteria</taxon>
        <taxon>Bacillati</taxon>
        <taxon>Actinomycetota</taxon>
        <taxon>Actinomycetes</taxon>
        <taxon>Streptosporangiales</taxon>
        <taxon>Thermomonosporaceae</taxon>
        <taxon>Actinomadura</taxon>
    </lineage>
</organism>
<dbReference type="EMBL" id="VSFG01000012">
    <property type="protein sequence ID" value="TYB40873.1"/>
    <property type="molecule type" value="Genomic_DNA"/>
</dbReference>
<evidence type="ECO:0000313" key="1">
    <source>
        <dbReference type="EMBL" id="TYB40873.1"/>
    </source>
</evidence>
<dbReference type="RefSeq" id="WP_148344780.1">
    <property type="nucleotide sequence ID" value="NZ_VSFG01000012.1"/>
</dbReference>